<dbReference type="EMBL" id="CP028136">
    <property type="protein sequence ID" value="AVR47243.1"/>
    <property type="molecule type" value="Genomic_DNA"/>
</dbReference>
<evidence type="ECO:0000313" key="1">
    <source>
        <dbReference type="EMBL" id="AVR47243.1"/>
    </source>
</evidence>
<protein>
    <submittedName>
        <fullName evidence="1">Uncharacterized protein</fullName>
    </submittedName>
</protein>
<proteinExistence type="predicted"/>
<organism evidence="1 2">
    <name type="scientific">Christiangramia fulva</name>
    <dbReference type="NCBI Taxonomy" id="2126553"/>
    <lineage>
        <taxon>Bacteria</taxon>
        <taxon>Pseudomonadati</taxon>
        <taxon>Bacteroidota</taxon>
        <taxon>Flavobacteriia</taxon>
        <taxon>Flavobacteriales</taxon>
        <taxon>Flavobacteriaceae</taxon>
        <taxon>Christiangramia</taxon>
    </lineage>
</organism>
<dbReference type="RefSeq" id="WP_107014009.1">
    <property type="nucleotide sequence ID" value="NZ_CP028136.1"/>
</dbReference>
<keyword evidence="2" id="KW-1185">Reference proteome</keyword>
<dbReference type="AlphaFoldDB" id="A0A2R3ZAA6"/>
<reference evidence="2" key="1">
    <citation type="submission" date="2018-03" db="EMBL/GenBank/DDBJ databases">
        <title>Gramella fulva sp. nov., isolated from a dry surface of tidal flat.</title>
        <authorList>
            <person name="Hwang S.H."/>
            <person name="Hwang W.M."/>
            <person name="Kang K."/>
            <person name="Ahn T.-Y."/>
        </authorList>
    </citation>
    <scope>NUCLEOTIDE SEQUENCE [LARGE SCALE GENOMIC DNA]</scope>
    <source>
        <strain evidence="2">SH35</strain>
    </source>
</reference>
<name>A0A2R3ZAA6_9FLAO</name>
<evidence type="ECO:0000313" key="2">
    <source>
        <dbReference type="Proteomes" id="UP000241507"/>
    </source>
</evidence>
<sequence>MSEKSIKILVVGMGPGDGAYHRAAQRLAASGFPMDDIILEPATLPIPEPKPNTTLFIDECLPFSKEKFDQLQPERSKYHK</sequence>
<dbReference type="Proteomes" id="UP000241507">
    <property type="component" value="Chromosome"/>
</dbReference>
<dbReference type="KEGG" id="grs:C7S20_19405"/>
<accession>A0A2R3ZAA6</accession>
<gene>
    <name evidence="1" type="ORF">C7S20_19405</name>
</gene>